<organism evidence="1 2">
    <name type="scientific">Streptomyces phyllanthi</name>
    <dbReference type="NCBI Taxonomy" id="1803180"/>
    <lineage>
        <taxon>Bacteria</taxon>
        <taxon>Bacillati</taxon>
        <taxon>Actinomycetota</taxon>
        <taxon>Actinomycetes</taxon>
        <taxon>Kitasatosporales</taxon>
        <taxon>Streptomycetaceae</taxon>
        <taxon>Streptomyces</taxon>
    </lineage>
</organism>
<gene>
    <name evidence="1" type="ORF">FNH04_00560</name>
</gene>
<dbReference type="EMBL" id="VJZE01000002">
    <property type="protein sequence ID" value="MPY38507.1"/>
    <property type="molecule type" value="Genomic_DNA"/>
</dbReference>
<evidence type="ECO:0000313" key="2">
    <source>
        <dbReference type="Proteomes" id="UP000326979"/>
    </source>
</evidence>
<comment type="caution">
    <text evidence="1">The sequence shown here is derived from an EMBL/GenBank/DDBJ whole genome shotgun (WGS) entry which is preliminary data.</text>
</comment>
<name>A0A5N8VTE2_9ACTN</name>
<accession>A0A5N8VTE2</accession>
<evidence type="ECO:0000313" key="1">
    <source>
        <dbReference type="EMBL" id="MPY38507.1"/>
    </source>
</evidence>
<proteinExistence type="predicted"/>
<keyword evidence="2" id="KW-1185">Reference proteome</keyword>
<dbReference type="AlphaFoldDB" id="A0A5N8VTE2"/>
<sequence>MYDRDPAELRWNDRLLVRGHALAFYASARPDPRELIIRHYAGPRPGILPVQPPQVLGEDDDAYRLVATYDGPALFGKGWRHAVSTMPLESFLTVSVSPVEGEEAEYALCLRDGVLQLLRDQGAAEDAVTVLGTPEPGSDPLALALAAVPDLLTFPPTAAVDITTSAPHTVADAVRFTSSPGNNTWEDLYGEDWDDHEWTRTSSADTTT</sequence>
<reference evidence="1 2" key="1">
    <citation type="submission" date="2019-07" db="EMBL/GenBank/DDBJ databases">
        <title>New species of Amycolatopsis and Streptomyces.</title>
        <authorList>
            <person name="Duangmal K."/>
            <person name="Teo W.F.A."/>
            <person name="Lipun K."/>
        </authorList>
    </citation>
    <scope>NUCLEOTIDE SEQUENCE [LARGE SCALE GENOMIC DNA]</scope>
    <source>
        <strain evidence="1 2">TISTR 2346</strain>
    </source>
</reference>
<dbReference type="Proteomes" id="UP000326979">
    <property type="component" value="Unassembled WGS sequence"/>
</dbReference>
<protein>
    <submittedName>
        <fullName evidence="1">Uncharacterized protein</fullName>
    </submittedName>
</protein>